<name>A0A1W6SQB2_9PROT</name>
<dbReference type="RefSeq" id="WP_004175197.1">
    <property type="nucleotide sequence ID" value="NZ_CP021106.3"/>
</dbReference>
<protein>
    <submittedName>
        <fullName evidence="1">Uncharacterized protein</fullName>
    </submittedName>
</protein>
<dbReference type="OrthoDB" id="272411at2"/>
<dbReference type="eggNOG" id="COG1196">
    <property type="taxonomic scope" value="Bacteria"/>
</dbReference>
<dbReference type="AlphaFoldDB" id="A0A1W6SQB2"/>
<dbReference type="KEGG" id="nlc:EBAPG3_009530"/>
<keyword evidence="2" id="KW-1185">Reference proteome</keyword>
<organism evidence="1 2">
    <name type="scientific">Nitrosospira lacus</name>
    <dbReference type="NCBI Taxonomy" id="1288494"/>
    <lineage>
        <taxon>Bacteria</taxon>
        <taxon>Pseudomonadati</taxon>
        <taxon>Pseudomonadota</taxon>
        <taxon>Betaproteobacteria</taxon>
        <taxon>Nitrosomonadales</taxon>
        <taxon>Nitrosomonadaceae</taxon>
        <taxon>Nitrosospira</taxon>
    </lineage>
</organism>
<evidence type="ECO:0000313" key="2">
    <source>
        <dbReference type="Proteomes" id="UP000012179"/>
    </source>
</evidence>
<dbReference type="EMBL" id="CP021106">
    <property type="protein sequence ID" value="ARO87989.1"/>
    <property type="molecule type" value="Genomic_DNA"/>
</dbReference>
<dbReference type="Proteomes" id="UP000012179">
    <property type="component" value="Chromosome"/>
</dbReference>
<reference evidence="1 2" key="1">
    <citation type="journal article" date="2015" name="Int. J. Syst. Evol. Microbiol.">
        <title>Nitrosospira lacus sp. nov., a psychrotolerant, ammonia-oxidizing bacterium from sandy lake sediment.</title>
        <authorList>
            <person name="Urakawa H."/>
            <person name="Garcia J.C."/>
            <person name="Nielsen J.L."/>
            <person name="Le V.Q."/>
            <person name="Kozlowski J.A."/>
            <person name="Stein L.Y."/>
            <person name="Lim C.K."/>
            <person name="Pommerening-Roser A."/>
            <person name="Martens-Habbena W."/>
            <person name="Stahl D.A."/>
            <person name="Klotz M.G."/>
        </authorList>
    </citation>
    <scope>NUCLEOTIDE SEQUENCE [LARGE SCALE GENOMIC DNA]</scope>
    <source>
        <strain evidence="1 2">APG3</strain>
    </source>
</reference>
<gene>
    <name evidence="1" type="ORF">EBAPG3_009530</name>
</gene>
<dbReference type="Pfam" id="PF13665">
    <property type="entry name" value="Tox-PAAR-like"/>
    <property type="match status" value="1"/>
</dbReference>
<sequence length="298" mass="32168">MPVTIKVNGTNLSLVHKFSNGISTATIPDVCKTPTPGGPVPIPYPNIAQSITLSNGTTTVKGDKAMAANKGSKFALSNGDQAGTIGGVKSNVFMKEATWILYSFDVKMDGKNAQRLSDKMFHNAENTANMQGEIQVPAAAAAAEEFLKEQLCAEVCAIIRANFDKVTGPRGGQSWVKKPGVPTTNWSQQLERTLGAQTSRWNRFAQGAAHTLKGRLAGQTVNVAFNATRGTPPWVAIFDCLLEIGGQPYRSFDFKFPGDSFRPDRLGRPDQFNRQYVITGKEPRKIGPKEEGGECDCG</sequence>
<evidence type="ECO:0000313" key="1">
    <source>
        <dbReference type="EMBL" id="ARO87989.1"/>
    </source>
</evidence>
<dbReference type="CDD" id="cd14740">
    <property type="entry name" value="PAAR_4"/>
    <property type="match status" value="1"/>
</dbReference>
<accession>A0A1W6SQB2</accession>
<proteinExistence type="predicted"/>